<dbReference type="GO" id="GO:0005829">
    <property type="term" value="C:cytosol"/>
    <property type="evidence" value="ECO:0007669"/>
    <property type="project" value="TreeGrafter"/>
</dbReference>
<dbReference type="EC" id="2.5.1.78" evidence="3 7"/>
<organism evidence="9 10">
    <name type="scientific">Bradyrhizobium sediminis</name>
    <dbReference type="NCBI Taxonomy" id="2840469"/>
    <lineage>
        <taxon>Bacteria</taxon>
        <taxon>Pseudomonadati</taxon>
        <taxon>Pseudomonadota</taxon>
        <taxon>Alphaproteobacteria</taxon>
        <taxon>Hyphomicrobiales</taxon>
        <taxon>Nitrobacteraceae</taxon>
        <taxon>Bradyrhizobium</taxon>
    </lineage>
</organism>
<feature type="binding site" evidence="7">
    <location>
        <begin position="119"/>
        <end position="121"/>
    </location>
    <ligand>
        <name>5-amino-6-(D-ribitylamino)uracil</name>
        <dbReference type="ChEBI" id="CHEBI:15934"/>
    </ligand>
</feature>
<comment type="function">
    <text evidence="7">Catalyzes the formation of 6,7-dimethyl-8-ribityllumazine by condensation of 5-amino-6-(D-ribitylamino)uracil with 3,4-dihydroxy-2-butanone 4-phosphate. This is the penultimate step in the biosynthesis of riboflavin.</text>
</comment>
<name>A0A975RM60_9BRAD</name>
<accession>A0A975RM60</accession>
<dbReference type="PANTHER" id="PTHR21058:SF0">
    <property type="entry name" value="6,7-DIMETHYL-8-RIBITYLLUMAZINE SYNTHASE"/>
    <property type="match status" value="1"/>
</dbReference>
<dbReference type="HAMAP" id="MF_00178">
    <property type="entry name" value="Lumazine_synth"/>
    <property type="match status" value="1"/>
</dbReference>
<protein>
    <recommendedName>
        <fullName evidence="3 7">6,7-dimethyl-8-ribityllumazine synthase</fullName>
        <shortName evidence="7">DMRL synthase</shortName>
        <shortName evidence="7">LS</shortName>
        <shortName evidence="7">Lumazine synthase</shortName>
        <ecNumber evidence="3 7">2.5.1.78</ecNumber>
    </recommendedName>
</protein>
<feature type="active site" description="Proton donor" evidence="7">
    <location>
        <position position="127"/>
    </location>
</feature>
<feature type="region of interest" description="Disordered" evidence="8">
    <location>
        <begin position="1"/>
        <end position="51"/>
    </location>
</feature>
<dbReference type="InterPro" id="IPR036467">
    <property type="entry name" value="LS/RS_sf"/>
</dbReference>
<comment type="pathway">
    <text evidence="1 7">Cofactor biosynthesis; riboflavin biosynthesis; riboflavin from 2-hydroxy-3-oxobutyl phosphate and 5-amino-6-(D-ribitylamino)uracil: step 1/2.</text>
</comment>
<dbReference type="NCBIfam" id="NF009084">
    <property type="entry name" value="PRK12419.1"/>
    <property type="match status" value="1"/>
</dbReference>
<evidence type="ECO:0000256" key="5">
    <source>
        <dbReference type="ARBA" id="ARBA00022679"/>
    </source>
</evidence>
<comment type="caution">
    <text evidence="7">Lacks conserved residue(s) required for the propagation of feature annotation.</text>
</comment>
<feature type="binding site" evidence="7">
    <location>
        <begin position="95"/>
        <end position="97"/>
    </location>
    <ligand>
        <name>5-amino-6-(D-ribitylamino)uracil</name>
        <dbReference type="ChEBI" id="CHEBI:15934"/>
    </ligand>
</feature>
<evidence type="ECO:0000256" key="3">
    <source>
        <dbReference type="ARBA" id="ARBA00012664"/>
    </source>
</evidence>
<dbReference type="SUPFAM" id="SSF52121">
    <property type="entry name" value="Lumazine synthase"/>
    <property type="match status" value="1"/>
</dbReference>
<evidence type="ECO:0000256" key="4">
    <source>
        <dbReference type="ARBA" id="ARBA00022619"/>
    </source>
</evidence>
<sequence length="204" mass="22668">MNQMLQEAEVQDSQAQESQAKETQAQESPSKESRSPEAPERPPAPAHPRFAKPQRVAFVQSSWHRDVVEECRVAFLAEIAARHITNVDVFEVPGSFEIPLHAQILAKTRRYTAIVAAGLVVDGGIYRHEFVADTVIKALMDVQLRTEVPVFSAVLTPQQFHESAAHFEFFRKHFAIKGIEVAEACANTLLSLERLRGQVAAGIT</sequence>
<evidence type="ECO:0000256" key="2">
    <source>
        <dbReference type="ARBA" id="ARBA00007424"/>
    </source>
</evidence>
<feature type="binding site" evidence="7">
    <location>
        <position position="166"/>
    </location>
    <ligand>
        <name>(2S)-2-hydroxy-3-oxobutyl phosphate</name>
        <dbReference type="ChEBI" id="CHEBI:58830"/>
    </ligand>
</feature>
<feature type="compositionally biased region" description="Basic and acidic residues" evidence="8">
    <location>
        <begin position="29"/>
        <end position="40"/>
    </location>
</feature>
<dbReference type="EMBL" id="CP076134">
    <property type="protein sequence ID" value="QWG12434.1"/>
    <property type="molecule type" value="Genomic_DNA"/>
</dbReference>
<dbReference type="InterPro" id="IPR034964">
    <property type="entry name" value="LS"/>
</dbReference>
<dbReference type="Proteomes" id="UP000680839">
    <property type="component" value="Chromosome"/>
</dbReference>
<keyword evidence="4 7" id="KW-0686">Riboflavin biosynthesis</keyword>
<feature type="binding site" evidence="7">
    <location>
        <position position="63"/>
    </location>
    <ligand>
        <name>5-amino-6-(D-ribitylamino)uracil</name>
        <dbReference type="ChEBI" id="CHEBI:15934"/>
    </ligand>
</feature>
<gene>
    <name evidence="7" type="primary">ribH</name>
    <name evidence="9" type="ORF">KMZ29_22435</name>
</gene>
<evidence type="ECO:0000256" key="6">
    <source>
        <dbReference type="ARBA" id="ARBA00048785"/>
    </source>
</evidence>
<feature type="binding site" evidence="7">
    <location>
        <position position="152"/>
    </location>
    <ligand>
        <name>5-amino-6-(D-ribitylamino)uracil</name>
        <dbReference type="ChEBI" id="CHEBI:15934"/>
    </ligand>
</feature>
<dbReference type="Pfam" id="PF00885">
    <property type="entry name" value="DMRL_synthase"/>
    <property type="match status" value="1"/>
</dbReference>
<dbReference type="GO" id="GO:0009231">
    <property type="term" value="P:riboflavin biosynthetic process"/>
    <property type="evidence" value="ECO:0007669"/>
    <property type="project" value="UniProtKB-UniRule"/>
</dbReference>
<proteinExistence type="inferred from homology"/>
<evidence type="ECO:0000256" key="7">
    <source>
        <dbReference type="HAMAP-Rule" id="MF_00178"/>
    </source>
</evidence>
<comment type="similarity">
    <text evidence="2 7">Belongs to the DMRL synthase family.</text>
</comment>
<comment type="catalytic activity">
    <reaction evidence="6 7">
        <text>(2S)-2-hydroxy-3-oxobutyl phosphate + 5-amino-6-(D-ribitylamino)uracil = 6,7-dimethyl-8-(1-D-ribityl)lumazine + phosphate + 2 H2O + H(+)</text>
        <dbReference type="Rhea" id="RHEA:26152"/>
        <dbReference type="ChEBI" id="CHEBI:15377"/>
        <dbReference type="ChEBI" id="CHEBI:15378"/>
        <dbReference type="ChEBI" id="CHEBI:15934"/>
        <dbReference type="ChEBI" id="CHEBI:43474"/>
        <dbReference type="ChEBI" id="CHEBI:58201"/>
        <dbReference type="ChEBI" id="CHEBI:58830"/>
        <dbReference type="EC" id="2.5.1.78"/>
    </reaction>
</comment>
<evidence type="ECO:0000256" key="8">
    <source>
        <dbReference type="SAM" id="MobiDB-lite"/>
    </source>
</evidence>
<dbReference type="InterPro" id="IPR002180">
    <property type="entry name" value="LS/RS"/>
</dbReference>
<evidence type="ECO:0000256" key="1">
    <source>
        <dbReference type="ARBA" id="ARBA00004917"/>
    </source>
</evidence>
<evidence type="ECO:0000313" key="10">
    <source>
        <dbReference type="Proteomes" id="UP000680839"/>
    </source>
</evidence>
<dbReference type="AlphaFoldDB" id="A0A975RM60"/>
<keyword evidence="5 7" id="KW-0808">Transferase</keyword>
<dbReference type="GO" id="GO:0000906">
    <property type="term" value="F:6,7-dimethyl-8-ribityllumazine synthase activity"/>
    <property type="evidence" value="ECO:0007669"/>
    <property type="project" value="UniProtKB-UniRule"/>
</dbReference>
<evidence type="ECO:0000313" key="9">
    <source>
        <dbReference type="EMBL" id="QWG12434.1"/>
    </source>
</evidence>
<dbReference type="RefSeq" id="WP_215621251.1">
    <property type="nucleotide sequence ID" value="NZ_CP076134.1"/>
</dbReference>
<reference evidence="9" key="1">
    <citation type="submission" date="2021-06" db="EMBL/GenBank/DDBJ databases">
        <title>Bradyrhizobium sp. S2-20-1 Genome sequencing.</title>
        <authorList>
            <person name="Jin L."/>
        </authorList>
    </citation>
    <scope>NUCLEOTIDE SEQUENCE</scope>
    <source>
        <strain evidence="9">S2-20-1</strain>
    </source>
</reference>
<dbReference type="PANTHER" id="PTHR21058">
    <property type="entry name" value="6,7-DIMETHYL-8-RIBITYLLUMAZINE SYNTHASE DMRL SYNTHASE LUMAZINE SYNTHASE"/>
    <property type="match status" value="1"/>
</dbReference>
<feature type="compositionally biased region" description="Polar residues" evidence="8">
    <location>
        <begin position="1"/>
        <end position="26"/>
    </location>
</feature>
<dbReference type="GO" id="GO:0009349">
    <property type="term" value="C:riboflavin synthase complex"/>
    <property type="evidence" value="ECO:0007669"/>
    <property type="project" value="InterPro"/>
</dbReference>
<dbReference type="Gene3D" id="3.40.50.960">
    <property type="entry name" value="Lumazine/riboflavin synthase"/>
    <property type="match status" value="1"/>
</dbReference>